<proteinExistence type="predicted"/>
<reference evidence="1 2" key="1">
    <citation type="submission" date="2019-04" db="EMBL/GenBank/DDBJ databases">
        <title>Isolation and culture of sulfate reducing bacteria from the cold seep of the South China Sea.</title>
        <authorList>
            <person name="Sun C."/>
            <person name="Liu R."/>
        </authorList>
    </citation>
    <scope>NUCLEOTIDE SEQUENCE [LARGE SCALE GENOMIC DNA]</scope>
    <source>
        <strain evidence="1 2">CS1</strain>
    </source>
</reference>
<dbReference type="Proteomes" id="UP000503251">
    <property type="component" value="Chromosome"/>
</dbReference>
<evidence type="ECO:0000313" key="1">
    <source>
        <dbReference type="EMBL" id="QJT07513.1"/>
    </source>
</evidence>
<evidence type="ECO:0000313" key="2">
    <source>
        <dbReference type="Proteomes" id="UP000503251"/>
    </source>
</evidence>
<keyword evidence="2" id="KW-1185">Reference proteome</keyword>
<accession>A0ABX6NA95</accession>
<dbReference type="Pfam" id="PF06296">
    <property type="entry name" value="RelE"/>
    <property type="match status" value="1"/>
</dbReference>
<gene>
    <name evidence="1" type="ORF">E8L03_00640</name>
</gene>
<dbReference type="InterPro" id="IPR009387">
    <property type="entry name" value="HigB-2"/>
</dbReference>
<protein>
    <submittedName>
        <fullName evidence="1">Type II toxin-antitoxin system RelE/ParE family toxin</fullName>
    </submittedName>
</protein>
<dbReference type="PIRSF" id="PIRSF018634">
    <property type="entry name" value="UCP018634"/>
    <property type="match status" value="1"/>
</dbReference>
<sequence length="129" mass="14575">MRVFMNKWFARWARKEKMTDEILTQAAKEVVTGQVEADLGGGLFKKRIARAGQGKRGGYRTLIGYCGKNTNRIIFLHGFAKNEKRNISSKEAVALQIAAQSFFTTTDEQVIQLLQSEGFKEVVLDEQDT</sequence>
<organism evidence="1 2">
    <name type="scientific">Oceanidesulfovibrio marinus</name>
    <dbReference type="NCBI Taxonomy" id="370038"/>
    <lineage>
        <taxon>Bacteria</taxon>
        <taxon>Pseudomonadati</taxon>
        <taxon>Thermodesulfobacteriota</taxon>
        <taxon>Desulfovibrionia</taxon>
        <taxon>Desulfovibrionales</taxon>
        <taxon>Desulfovibrionaceae</taxon>
        <taxon>Oceanidesulfovibrio</taxon>
    </lineage>
</organism>
<dbReference type="EMBL" id="CP039543">
    <property type="protein sequence ID" value="QJT07513.1"/>
    <property type="molecule type" value="Genomic_DNA"/>
</dbReference>
<name>A0ABX6NA95_9BACT</name>